<reference evidence="1" key="1">
    <citation type="submission" date="2018-05" db="EMBL/GenBank/DDBJ databases">
        <authorList>
            <person name="Lanie J.A."/>
            <person name="Ng W.-L."/>
            <person name="Kazmierczak K.M."/>
            <person name="Andrzejewski T.M."/>
            <person name="Davidsen T.M."/>
            <person name="Wayne K.J."/>
            <person name="Tettelin H."/>
            <person name="Glass J.I."/>
            <person name="Rusch D."/>
            <person name="Podicherti R."/>
            <person name="Tsui H.-C.T."/>
            <person name="Winkler M.E."/>
        </authorList>
    </citation>
    <scope>NUCLEOTIDE SEQUENCE</scope>
</reference>
<organism evidence="1">
    <name type="scientific">marine metagenome</name>
    <dbReference type="NCBI Taxonomy" id="408172"/>
    <lineage>
        <taxon>unclassified sequences</taxon>
        <taxon>metagenomes</taxon>
        <taxon>ecological metagenomes</taxon>
    </lineage>
</organism>
<proteinExistence type="predicted"/>
<dbReference type="SUPFAM" id="SSF54427">
    <property type="entry name" value="NTF2-like"/>
    <property type="match status" value="1"/>
</dbReference>
<sequence length="93" mass="10298">RDEAGLNDCLHDDCKFTLHAAGKILSKSEVVSWGMSGDVNREKVRILFENDDVGVEHAFVSFDDGNKQAVLAFYTYKDGKIYTVETGASNLPK</sequence>
<feature type="non-terminal residue" evidence="1">
    <location>
        <position position="1"/>
    </location>
</feature>
<dbReference type="InterPro" id="IPR032710">
    <property type="entry name" value="NTF2-like_dom_sf"/>
</dbReference>
<dbReference type="EMBL" id="UINC01215355">
    <property type="protein sequence ID" value="SVE40997.1"/>
    <property type="molecule type" value="Genomic_DNA"/>
</dbReference>
<gene>
    <name evidence="1" type="ORF">METZ01_LOCUS493851</name>
</gene>
<evidence type="ECO:0000313" key="1">
    <source>
        <dbReference type="EMBL" id="SVE40997.1"/>
    </source>
</evidence>
<name>A0A383D8X3_9ZZZZ</name>
<protein>
    <submittedName>
        <fullName evidence="1">Uncharacterized protein</fullName>
    </submittedName>
</protein>
<dbReference type="AlphaFoldDB" id="A0A383D8X3"/>
<accession>A0A383D8X3</accession>